<sequence length="191" mass="22750">MSHHDSSDNWWPRNRLAGWNYPQLPTKKELIYRIFRAAYPQGAFVGDDLKLAELRDKDEIWDYLQAQMNEASYDLGGFLQILFQEETRLRSDAEKQKVVRHYYTELLSEARAGLYKSQNGHYLEFRCMEELLVRYKEADGKKWMREGDQPRLLQLLHVEEFQSAQEHLDLRAGSDMEYWLDQLKGLEGEQK</sequence>
<organism evidence="1 2">
    <name type="scientific">Hypoxylon rubiginosum</name>
    <dbReference type="NCBI Taxonomy" id="110542"/>
    <lineage>
        <taxon>Eukaryota</taxon>
        <taxon>Fungi</taxon>
        <taxon>Dikarya</taxon>
        <taxon>Ascomycota</taxon>
        <taxon>Pezizomycotina</taxon>
        <taxon>Sordariomycetes</taxon>
        <taxon>Xylariomycetidae</taxon>
        <taxon>Xylariales</taxon>
        <taxon>Hypoxylaceae</taxon>
        <taxon>Hypoxylon</taxon>
    </lineage>
</organism>
<evidence type="ECO:0000313" key="1">
    <source>
        <dbReference type="EMBL" id="KAI6084840.1"/>
    </source>
</evidence>
<dbReference type="Proteomes" id="UP001497680">
    <property type="component" value="Unassembled WGS sequence"/>
</dbReference>
<keyword evidence="2" id="KW-1185">Reference proteome</keyword>
<protein>
    <submittedName>
        <fullName evidence="1">Uncharacterized protein</fullName>
    </submittedName>
</protein>
<evidence type="ECO:0000313" key="2">
    <source>
        <dbReference type="Proteomes" id="UP001497680"/>
    </source>
</evidence>
<name>A0ACC0CWK1_9PEZI</name>
<dbReference type="EMBL" id="MU394332">
    <property type="protein sequence ID" value="KAI6084840.1"/>
    <property type="molecule type" value="Genomic_DNA"/>
</dbReference>
<reference evidence="1 2" key="1">
    <citation type="journal article" date="2022" name="New Phytol.">
        <title>Ecological generalism drives hyperdiversity of secondary metabolite gene clusters in xylarialean endophytes.</title>
        <authorList>
            <person name="Franco M.E.E."/>
            <person name="Wisecaver J.H."/>
            <person name="Arnold A.E."/>
            <person name="Ju Y.M."/>
            <person name="Slot J.C."/>
            <person name="Ahrendt S."/>
            <person name="Moore L.P."/>
            <person name="Eastman K.E."/>
            <person name="Scott K."/>
            <person name="Konkel Z."/>
            <person name="Mondo S.J."/>
            <person name="Kuo A."/>
            <person name="Hayes R.D."/>
            <person name="Haridas S."/>
            <person name="Andreopoulos B."/>
            <person name="Riley R."/>
            <person name="LaButti K."/>
            <person name="Pangilinan J."/>
            <person name="Lipzen A."/>
            <person name="Amirebrahimi M."/>
            <person name="Yan J."/>
            <person name="Adam C."/>
            <person name="Keymanesh K."/>
            <person name="Ng V."/>
            <person name="Louie K."/>
            <person name="Northen T."/>
            <person name="Drula E."/>
            <person name="Henrissat B."/>
            <person name="Hsieh H.M."/>
            <person name="Youens-Clark K."/>
            <person name="Lutzoni F."/>
            <person name="Miadlikowska J."/>
            <person name="Eastwood D.C."/>
            <person name="Hamelin R.C."/>
            <person name="Grigoriev I.V."/>
            <person name="U'Ren J.M."/>
        </authorList>
    </citation>
    <scope>NUCLEOTIDE SEQUENCE [LARGE SCALE GENOMIC DNA]</scope>
    <source>
        <strain evidence="1 2">ER1909</strain>
    </source>
</reference>
<proteinExistence type="predicted"/>
<comment type="caution">
    <text evidence="1">The sequence shown here is derived from an EMBL/GenBank/DDBJ whole genome shotgun (WGS) entry which is preliminary data.</text>
</comment>
<gene>
    <name evidence="1" type="ORF">F4821DRAFT_242057</name>
</gene>
<accession>A0ACC0CWK1</accession>